<evidence type="ECO:0000256" key="1">
    <source>
        <dbReference type="ARBA" id="ARBA00022737"/>
    </source>
</evidence>
<feature type="repeat" description="ANK" evidence="3">
    <location>
        <begin position="19"/>
        <end position="42"/>
    </location>
</feature>
<dbReference type="InterPro" id="IPR036770">
    <property type="entry name" value="Ankyrin_rpt-contain_sf"/>
</dbReference>
<evidence type="ECO:0000256" key="3">
    <source>
        <dbReference type="PROSITE-ProRule" id="PRU00023"/>
    </source>
</evidence>
<dbReference type="PROSITE" id="PS50297">
    <property type="entry name" value="ANK_REP_REGION"/>
    <property type="match status" value="2"/>
</dbReference>
<feature type="repeat" description="ANK" evidence="3">
    <location>
        <begin position="53"/>
        <end position="85"/>
    </location>
</feature>
<protein>
    <submittedName>
        <fullName evidence="4">Osteoclast-stimulating factor 1</fullName>
    </submittedName>
</protein>
<dbReference type="PROSITE" id="PS50088">
    <property type="entry name" value="ANK_REPEAT"/>
    <property type="match status" value="2"/>
</dbReference>
<proteinExistence type="predicted"/>
<name>A0ABR2L943_9EUKA</name>
<dbReference type="SUPFAM" id="SSF48403">
    <property type="entry name" value="Ankyrin repeat"/>
    <property type="match status" value="1"/>
</dbReference>
<dbReference type="EMBL" id="JAPFFF010000001">
    <property type="protein sequence ID" value="KAK8899872.1"/>
    <property type="molecule type" value="Genomic_DNA"/>
</dbReference>
<sequence length="250" mass="28996">MDEIDISYESSEFMLPNKSKFTPLHYACKNGLLEMVEILVKNDNININAIDDTGSTPLYYAVDRQDVAIIRLLIDNGADPLVRNSEGKSLFSHSKSKEINSILRDAVSNSGIFKKRKEIIKNANKNDIENKLNTNSNDENTLYDDTMKLDFSSSDNEEEKIVFRRDIQADIPYYNEFCEEEEEEEEYMEMTENEENEFLAFKENIESKIMQMQVSMTSQIGEMVQMIQCILQKRNNLMKMAENRKTSKKA</sequence>
<dbReference type="SMART" id="SM00248">
    <property type="entry name" value="ANK"/>
    <property type="match status" value="2"/>
</dbReference>
<comment type="caution">
    <text evidence="4">The sequence shown here is derived from an EMBL/GenBank/DDBJ whole genome shotgun (WGS) entry which is preliminary data.</text>
</comment>
<keyword evidence="2 3" id="KW-0040">ANK repeat</keyword>
<dbReference type="InterPro" id="IPR002110">
    <property type="entry name" value="Ankyrin_rpt"/>
</dbReference>
<keyword evidence="5" id="KW-1185">Reference proteome</keyword>
<organism evidence="4 5">
    <name type="scientific">Tritrichomonas musculus</name>
    <dbReference type="NCBI Taxonomy" id="1915356"/>
    <lineage>
        <taxon>Eukaryota</taxon>
        <taxon>Metamonada</taxon>
        <taxon>Parabasalia</taxon>
        <taxon>Tritrichomonadida</taxon>
        <taxon>Tritrichomonadidae</taxon>
        <taxon>Tritrichomonas</taxon>
    </lineage>
</organism>
<reference evidence="4 5" key="1">
    <citation type="submission" date="2024-04" db="EMBL/GenBank/DDBJ databases">
        <title>Tritrichomonas musculus Genome.</title>
        <authorList>
            <person name="Alves-Ferreira E."/>
            <person name="Grigg M."/>
            <person name="Lorenzi H."/>
            <person name="Galac M."/>
        </authorList>
    </citation>
    <scope>NUCLEOTIDE SEQUENCE [LARGE SCALE GENOMIC DNA]</scope>
    <source>
        <strain evidence="4 5">EAF2021</strain>
    </source>
</reference>
<dbReference type="Pfam" id="PF12796">
    <property type="entry name" value="Ank_2"/>
    <property type="match status" value="1"/>
</dbReference>
<dbReference type="PANTHER" id="PTHR24171">
    <property type="entry name" value="ANKYRIN REPEAT DOMAIN-CONTAINING PROTEIN 39-RELATED"/>
    <property type="match status" value="1"/>
</dbReference>
<keyword evidence="1" id="KW-0677">Repeat</keyword>
<gene>
    <name evidence="4" type="ORF">M9Y10_002195</name>
</gene>
<dbReference type="PRINTS" id="PR01415">
    <property type="entry name" value="ANKYRIN"/>
</dbReference>
<dbReference type="Gene3D" id="1.25.40.20">
    <property type="entry name" value="Ankyrin repeat-containing domain"/>
    <property type="match status" value="1"/>
</dbReference>
<dbReference type="PANTHER" id="PTHR24171:SF8">
    <property type="entry name" value="BRCA1-ASSOCIATED RING DOMAIN PROTEIN 1"/>
    <property type="match status" value="1"/>
</dbReference>
<evidence type="ECO:0000313" key="5">
    <source>
        <dbReference type="Proteomes" id="UP001470230"/>
    </source>
</evidence>
<accession>A0ABR2L943</accession>
<evidence type="ECO:0000313" key="4">
    <source>
        <dbReference type="EMBL" id="KAK8899872.1"/>
    </source>
</evidence>
<dbReference type="Proteomes" id="UP001470230">
    <property type="component" value="Unassembled WGS sequence"/>
</dbReference>
<evidence type="ECO:0000256" key="2">
    <source>
        <dbReference type="ARBA" id="ARBA00023043"/>
    </source>
</evidence>